<feature type="transmembrane region" description="Helical" evidence="1">
    <location>
        <begin position="48"/>
        <end position="70"/>
    </location>
</feature>
<feature type="transmembrane region" description="Helical" evidence="1">
    <location>
        <begin position="135"/>
        <end position="160"/>
    </location>
</feature>
<reference evidence="2" key="1">
    <citation type="journal article" date="2013" name="Genetics">
        <title>The draft genome and transcriptome of Panagrellus redivivus are shaped by the harsh demands of a free-living lifestyle.</title>
        <authorList>
            <person name="Srinivasan J."/>
            <person name="Dillman A.R."/>
            <person name="Macchietto M.G."/>
            <person name="Heikkinen L."/>
            <person name="Lakso M."/>
            <person name="Fracchia K.M."/>
            <person name="Antoshechkin I."/>
            <person name="Mortazavi A."/>
            <person name="Wong G."/>
            <person name="Sternberg P.W."/>
        </authorList>
    </citation>
    <scope>NUCLEOTIDE SEQUENCE [LARGE SCALE GENOMIC DNA]</scope>
    <source>
        <strain evidence="2">MT8872</strain>
    </source>
</reference>
<evidence type="ECO:0000256" key="1">
    <source>
        <dbReference type="SAM" id="Phobius"/>
    </source>
</evidence>
<proteinExistence type="predicted"/>
<keyword evidence="1" id="KW-1133">Transmembrane helix</keyword>
<feature type="transmembrane region" description="Helical" evidence="1">
    <location>
        <begin position="180"/>
        <end position="202"/>
    </location>
</feature>
<dbReference type="WBParaSite" id="Pan_g14813.t1">
    <property type="protein sequence ID" value="Pan_g14813.t1"/>
    <property type="gene ID" value="Pan_g14813"/>
</dbReference>
<keyword evidence="2" id="KW-1185">Reference proteome</keyword>
<evidence type="ECO:0000313" key="3">
    <source>
        <dbReference type="WBParaSite" id="Pan_g14813.t1"/>
    </source>
</evidence>
<keyword evidence="1" id="KW-0812">Transmembrane</keyword>
<feature type="transmembrane region" description="Helical" evidence="1">
    <location>
        <begin position="223"/>
        <end position="246"/>
    </location>
</feature>
<sequence>MNATAPISTIVYIIVLHCTGIATFIVLPFYLYVVIYKSTQQMATYRNLWLISAVFSTLITVIYSTTVPMYHADKGEKLLHGVVCHLSSPVFEAATAIIVNFSCNINNDLLLVMLINRYDLVSKNIVTPNRLWYTFIYTFIGISNAVECSAISAIIASHYFPENFDETFCNYDKIVTITSAFFHFTRLSGFVTVVYMNVKFGVKYAYVLSPHLLRIHRMLTKTVIANVISTMLFTRLPLLAVFLSSMTHGMKLVFFSLNIMIACANSAFFADILITLYFVTPYRRFVSKLFKKHNNTVIFVPSFVEK</sequence>
<keyword evidence="1" id="KW-0472">Membrane</keyword>
<organism evidence="2 3">
    <name type="scientific">Panagrellus redivivus</name>
    <name type="common">Microworm</name>
    <dbReference type="NCBI Taxonomy" id="6233"/>
    <lineage>
        <taxon>Eukaryota</taxon>
        <taxon>Metazoa</taxon>
        <taxon>Ecdysozoa</taxon>
        <taxon>Nematoda</taxon>
        <taxon>Chromadorea</taxon>
        <taxon>Rhabditida</taxon>
        <taxon>Tylenchina</taxon>
        <taxon>Panagrolaimomorpha</taxon>
        <taxon>Panagrolaimoidea</taxon>
        <taxon>Panagrolaimidae</taxon>
        <taxon>Panagrellus</taxon>
    </lineage>
</organism>
<feature type="transmembrane region" description="Helical" evidence="1">
    <location>
        <begin position="90"/>
        <end position="115"/>
    </location>
</feature>
<dbReference type="AlphaFoldDB" id="A0A7E4ZSN2"/>
<feature type="transmembrane region" description="Helical" evidence="1">
    <location>
        <begin position="252"/>
        <end position="279"/>
    </location>
</feature>
<feature type="transmembrane region" description="Helical" evidence="1">
    <location>
        <begin position="12"/>
        <end position="36"/>
    </location>
</feature>
<name>A0A7E4ZSN2_PANRE</name>
<reference evidence="3" key="2">
    <citation type="submission" date="2020-10" db="UniProtKB">
        <authorList>
            <consortium name="WormBaseParasite"/>
        </authorList>
    </citation>
    <scope>IDENTIFICATION</scope>
</reference>
<accession>A0A7E4ZSN2</accession>
<evidence type="ECO:0000313" key="2">
    <source>
        <dbReference type="Proteomes" id="UP000492821"/>
    </source>
</evidence>
<protein>
    <submittedName>
        <fullName evidence="3">G_PROTEIN_RECEP_F1_2 domain-containing protein</fullName>
    </submittedName>
</protein>
<dbReference type="Proteomes" id="UP000492821">
    <property type="component" value="Unassembled WGS sequence"/>
</dbReference>